<accession>A0A8T1VHH2</accession>
<reference evidence="2" key="1">
    <citation type="submission" date="2021-02" db="EMBL/GenBank/DDBJ databases">
        <authorList>
            <person name="Palmer J.M."/>
        </authorList>
    </citation>
    <scope>NUCLEOTIDE SEQUENCE</scope>
    <source>
        <strain evidence="2">SCRP734</strain>
    </source>
</reference>
<name>A0A8T1VHH2_9STRA</name>
<keyword evidence="3" id="KW-1185">Reference proteome</keyword>
<dbReference type="AlphaFoldDB" id="A0A8T1VHH2"/>
<dbReference type="Proteomes" id="UP000694044">
    <property type="component" value="Unassembled WGS sequence"/>
</dbReference>
<protein>
    <submittedName>
        <fullName evidence="2">Uncharacterized protein</fullName>
    </submittedName>
</protein>
<evidence type="ECO:0000313" key="2">
    <source>
        <dbReference type="EMBL" id="KAG7380682.1"/>
    </source>
</evidence>
<sequence>MRVHLGTRACLERLHPEMKAQREEVARRAKLAYDRVYSKARGETIQDLGMRVLTQQHENGSVAPASILPERLLPQPPLQDSEVDGPRQASPPRCRLGAQRSEREVIDLTHESDEAYEAHAVCPICMGTHLRPVLVP</sequence>
<dbReference type="EMBL" id="JAGDFM010000282">
    <property type="protein sequence ID" value="KAG7380682.1"/>
    <property type="molecule type" value="Genomic_DNA"/>
</dbReference>
<evidence type="ECO:0000256" key="1">
    <source>
        <dbReference type="SAM" id="MobiDB-lite"/>
    </source>
</evidence>
<comment type="caution">
    <text evidence="2">The sequence shown here is derived from an EMBL/GenBank/DDBJ whole genome shotgun (WGS) entry which is preliminary data.</text>
</comment>
<feature type="region of interest" description="Disordered" evidence="1">
    <location>
        <begin position="60"/>
        <end position="101"/>
    </location>
</feature>
<evidence type="ECO:0000313" key="3">
    <source>
        <dbReference type="Proteomes" id="UP000694044"/>
    </source>
</evidence>
<proteinExistence type="predicted"/>
<organism evidence="2 3">
    <name type="scientific">Phytophthora pseudosyringae</name>
    <dbReference type="NCBI Taxonomy" id="221518"/>
    <lineage>
        <taxon>Eukaryota</taxon>
        <taxon>Sar</taxon>
        <taxon>Stramenopiles</taxon>
        <taxon>Oomycota</taxon>
        <taxon>Peronosporomycetes</taxon>
        <taxon>Peronosporales</taxon>
        <taxon>Peronosporaceae</taxon>
        <taxon>Phytophthora</taxon>
    </lineage>
</organism>
<gene>
    <name evidence="2" type="ORF">PHYPSEUDO_006947</name>
</gene>